<comment type="caution">
    <text evidence="1">The sequence shown here is derived from an EMBL/GenBank/DDBJ whole genome shotgun (WGS) entry which is preliminary data.</text>
</comment>
<reference evidence="1" key="1">
    <citation type="journal article" date="2019" name="bioRxiv">
        <title>The Genome of the Zebra Mussel, Dreissena polymorpha: A Resource for Invasive Species Research.</title>
        <authorList>
            <person name="McCartney M.A."/>
            <person name="Auch B."/>
            <person name="Kono T."/>
            <person name="Mallez S."/>
            <person name="Zhang Y."/>
            <person name="Obille A."/>
            <person name="Becker A."/>
            <person name="Abrahante J.E."/>
            <person name="Garbe J."/>
            <person name="Badalamenti J.P."/>
            <person name="Herman A."/>
            <person name="Mangelson H."/>
            <person name="Liachko I."/>
            <person name="Sullivan S."/>
            <person name="Sone E.D."/>
            <person name="Koren S."/>
            <person name="Silverstein K.A.T."/>
            <person name="Beckman K.B."/>
            <person name="Gohl D.M."/>
        </authorList>
    </citation>
    <scope>NUCLEOTIDE SEQUENCE</scope>
    <source>
        <strain evidence="1">Duluth1</strain>
        <tissue evidence="1">Whole animal</tissue>
    </source>
</reference>
<proteinExistence type="predicted"/>
<keyword evidence="2" id="KW-1185">Reference proteome</keyword>
<protein>
    <submittedName>
        <fullName evidence="1">Uncharacterized protein</fullName>
    </submittedName>
</protein>
<gene>
    <name evidence="1" type="ORF">DPMN_046707</name>
</gene>
<accession>A0A9D4D7B8</accession>
<dbReference type="Proteomes" id="UP000828390">
    <property type="component" value="Unassembled WGS sequence"/>
</dbReference>
<dbReference type="AlphaFoldDB" id="A0A9D4D7B8"/>
<evidence type="ECO:0000313" key="2">
    <source>
        <dbReference type="Proteomes" id="UP000828390"/>
    </source>
</evidence>
<evidence type="ECO:0000313" key="1">
    <source>
        <dbReference type="EMBL" id="KAH3740012.1"/>
    </source>
</evidence>
<organism evidence="1 2">
    <name type="scientific">Dreissena polymorpha</name>
    <name type="common">Zebra mussel</name>
    <name type="synonym">Mytilus polymorpha</name>
    <dbReference type="NCBI Taxonomy" id="45954"/>
    <lineage>
        <taxon>Eukaryota</taxon>
        <taxon>Metazoa</taxon>
        <taxon>Spiralia</taxon>
        <taxon>Lophotrochozoa</taxon>
        <taxon>Mollusca</taxon>
        <taxon>Bivalvia</taxon>
        <taxon>Autobranchia</taxon>
        <taxon>Heteroconchia</taxon>
        <taxon>Euheterodonta</taxon>
        <taxon>Imparidentia</taxon>
        <taxon>Neoheterodontei</taxon>
        <taxon>Myida</taxon>
        <taxon>Dreissenoidea</taxon>
        <taxon>Dreissenidae</taxon>
        <taxon>Dreissena</taxon>
    </lineage>
</organism>
<sequence>MYCISEVIIVDFVHGCAWSQPDDMAARSQQFSSCYVIVFVLIPDLEESPVHFFEYFPVYPSQSVFRHQADCYMFLPHGATGGTSNPRSH</sequence>
<dbReference type="EMBL" id="JAIWYP010000011">
    <property type="protein sequence ID" value="KAH3740012.1"/>
    <property type="molecule type" value="Genomic_DNA"/>
</dbReference>
<reference evidence="1" key="2">
    <citation type="submission" date="2020-11" db="EMBL/GenBank/DDBJ databases">
        <authorList>
            <person name="McCartney M.A."/>
            <person name="Auch B."/>
            <person name="Kono T."/>
            <person name="Mallez S."/>
            <person name="Becker A."/>
            <person name="Gohl D.M."/>
            <person name="Silverstein K.A.T."/>
            <person name="Koren S."/>
            <person name="Bechman K.B."/>
            <person name="Herman A."/>
            <person name="Abrahante J.E."/>
            <person name="Garbe J."/>
        </authorList>
    </citation>
    <scope>NUCLEOTIDE SEQUENCE</scope>
    <source>
        <strain evidence="1">Duluth1</strain>
        <tissue evidence="1">Whole animal</tissue>
    </source>
</reference>
<name>A0A9D4D7B8_DREPO</name>